<protein>
    <submittedName>
        <fullName evidence="1">Uncharacterized protein</fullName>
    </submittedName>
</protein>
<accession>A0A1A8EN60</accession>
<dbReference type="EMBL" id="HAEB01001359">
    <property type="protein sequence ID" value="SBQ47834.1"/>
    <property type="molecule type" value="Transcribed_RNA"/>
</dbReference>
<name>A0A1A8EN60_9TELE</name>
<dbReference type="PANTHER" id="PTHR11505">
    <property type="entry name" value="L1 TRANSPOSABLE ELEMENT-RELATED"/>
    <property type="match status" value="1"/>
</dbReference>
<dbReference type="InterPro" id="IPR004244">
    <property type="entry name" value="Transposase_22"/>
</dbReference>
<reference evidence="1" key="1">
    <citation type="submission" date="2016-05" db="EMBL/GenBank/DDBJ databases">
        <authorList>
            <person name="Lavstsen T."/>
            <person name="Jespersen J.S."/>
        </authorList>
    </citation>
    <scope>NUCLEOTIDE SEQUENCE</scope>
    <source>
        <tissue evidence="1">Brain</tissue>
    </source>
</reference>
<dbReference type="Gene3D" id="3.30.70.1820">
    <property type="entry name" value="L1 transposable element, RRM domain"/>
    <property type="match status" value="1"/>
</dbReference>
<sequence>MEKFAADAKDVLGYTLQLQEDLQSRISNLEACLRRNNIRIHGIAEGEEGDNMSEFIEIFMKKELSLMDSNLGIQRCHRSLGPKPPLGANPRSIVIYFLE</sequence>
<evidence type="ECO:0000313" key="1">
    <source>
        <dbReference type="EMBL" id="SBQ47834.1"/>
    </source>
</evidence>
<organism evidence="1">
    <name type="scientific">Nothobranchius korthausae</name>
    <dbReference type="NCBI Taxonomy" id="1143690"/>
    <lineage>
        <taxon>Eukaryota</taxon>
        <taxon>Metazoa</taxon>
        <taxon>Chordata</taxon>
        <taxon>Craniata</taxon>
        <taxon>Vertebrata</taxon>
        <taxon>Euteleostomi</taxon>
        <taxon>Actinopterygii</taxon>
        <taxon>Neopterygii</taxon>
        <taxon>Teleostei</taxon>
        <taxon>Neoteleostei</taxon>
        <taxon>Acanthomorphata</taxon>
        <taxon>Ovalentaria</taxon>
        <taxon>Atherinomorphae</taxon>
        <taxon>Cyprinodontiformes</taxon>
        <taxon>Nothobranchiidae</taxon>
        <taxon>Nothobranchius</taxon>
    </lineage>
</organism>
<dbReference type="AlphaFoldDB" id="A0A1A8EN60"/>
<proteinExistence type="predicted"/>
<gene>
    <name evidence="1" type="primary">AL935274.1</name>
</gene>
<reference evidence="1" key="2">
    <citation type="submission" date="2016-06" db="EMBL/GenBank/DDBJ databases">
        <title>The genome of a short-lived fish provides insights into sex chromosome evolution and the genetic control of aging.</title>
        <authorList>
            <person name="Reichwald K."/>
            <person name="Felder M."/>
            <person name="Petzold A."/>
            <person name="Koch P."/>
            <person name="Groth M."/>
            <person name="Platzer M."/>
        </authorList>
    </citation>
    <scope>NUCLEOTIDE SEQUENCE</scope>
    <source>
        <tissue evidence="1">Brain</tissue>
    </source>
</reference>